<keyword evidence="3" id="KW-1185">Reference proteome</keyword>
<comment type="caution">
    <text evidence="2">The sequence shown here is derived from an EMBL/GenBank/DDBJ whole genome shotgun (WGS) entry which is preliminary data.</text>
</comment>
<dbReference type="EMBL" id="PQXM01000624">
    <property type="protein sequence ID" value="TGO71053.1"/>
    <property type="molecule type" value="Genomic_DNA"/>
</dbReference>
<accession>A0A4Z1JP14</accession>
<evidence type="ECO:0000313" key="3">
    <source>
        <dbReference type="Proteomes" id="UP000297229"/>
    </source>
</evidence>
<feature type="region of interest" description="Disordered" evidence="1">
    <location>
        <begin position="176"/>
        <end position="197"/>
    </location>
</feature>
<evidence type="ECO:0000256" key="1">
    <source>
        <dbReference type="SAM" id="MobiDB-lite"/>
    </source>
</evidence>
<reference evidence="2 3" key="1">
    <citation type="submission" date="2017-12" db="EMBL/GenBank/DDBJ databases">
        <title>Comparative genomics of Botrytis spp.</title>
        <authorList>
            <person name="Valero-Jimenez C.A."/>
            <person name="Tapia P."/>
            <person name="Veloso J."/>
            <person name="Silva-Moreno E."/>
            <person name="Staats M."/>
            <person name="Valdes J.H."/>
            <person name="Van Kan J.A.L."/>
        </authorList>
    </citation>
    <scope>NUCLEOTIDE SEQUENCE [LARGE SCALE GENOMIC DNA]</scope>
    <source>
        <strain evidence="2 3">Be9601</strain>
    </source>
</reference>
<proteinExistence type="predicted"/>
<protein>
    <submittedName>
        <fullName evidence="2">Uncharacterized protein</fullName>
    </submittedName>
</protein>
<dbReference type="AlphaFoldDB" id="A0A4Z1JP14"/>
<gene>
    <name evidence="2" type="ORF">BELL_0626g00080</name>
</gene>
<evidence type="ECO:0000313" key="2">
    <source>
        <dbReference type="EMBL" id="TGO71053.1"/>
    </source>
</evidence>
<sequence length="197" mass="22260">MTWAALLSLFEGYLGSSNLLGCLIILSKFRRLFHLSNILDFRKTQTRSQHLITSSTSELLKWRLRRRRIHVQVEERDERRMRVLELFPSSTSHERKSIAHFTAREKFNDQPMPNSTIVHITSTTNHGNLMSSLSGRVAIDAGGPSGIKPPMTDKCNGRVCICREATFFLQRFQSGPKNDAISSHADGSDKDVFAAEA</sequence>
<feature type="compositionally biased region" description="Basic and acidic residues" evidence="1">
    <location>
        <begin position="186"/>
        <end position="197"/>
    </location>
</feature>
<dbReference type="Proteomes" id="UP000297229">
    <property type="component" value="Unassembled WGS sequence"/>
</dbReference>
<name>A0A4Z1JP14_9HELO</name>
<organism evidence="2 3">
    <name type="scientific">Botrytis elliptica</name>
    <dbReference type="NCBI Taxonomy" id="278938"/>
    <lineage>
        <taxon>Eukaryota</taxon>
        <taxon>Fungi</taxon>
        <taxon>Dikarya</taxon>
        <taxon>Ascomycota</taxon>
        <taxon>Pezizomycotina</taxon>
        <taxon>Leotiomycetes</taxon>
        <taxon>Helotiales</taxon>
        <taxon>Sclerotiniaceae</taxon>
        <taxon>Botrytis</taxon>
    </lineage>
</organism>